<name>F4G1N0_METCR</name>
<evidence type="ECO:0000313" key="2">
    <source>
        <dbReference type="Proteomes" id="UP000007812"/>
    </source>
</evidence>
<dbReference type="HOGENOM" id="CLU_1507407_0_0_2"/>
<accession>F4G1N0</accession>
<dbReference type="KEGG" id="mcn:Mcup_1935"/>
<dbReference type="AlphaFoldDB" id="F4G1N0"/>
<evidence type="ECO:0000313" key="1">
    <source>
        <dbReference type="EMBL" id="AEB96037.1"/>
    </source>
</evidence>
<dbReference type="Proteomes" id="UP000007812">
    <property type="component" value="Chromosome"/>
</dbReference>
<dbReference type="EMBL" id="CP002656">
    <property type="protein sequence ID" value="AEB96037.1"/>
    <property type="molecule type" value="Genomic_DNA"/>
</dbReference>
<protein>
    <submittedName>
        <fullName evidence="1">Uncharacterized protein</fullName>
    </submittedName>
</protein>
<sequence>MDANVHRKLQELADKKGMTLYDYTNYIVRNALDIEENGVPIDDLKELMIVLGKVAQNYKGIISIAPFSVINQNGDWRDLGRRLGVISRESFKQEKESFLRMCKSMLQVIGYVKEDGNYIRVISPALISDKILENLKEMLEGMLETTGIKGSVIHDRGIIGLKIEDSPS</sequence>
<dbReference type="STRING" id="1006006.Mcup_1935"/>
<reference evidence="1 2" key="1">
    <citation type="journal article" date="2011" name="J. Bacteriol.">
        <title>Complete genome sequence of Metallosphaera cuprina, a metal sulfide-oxidizing archaeon from a hot spring.</title>
        <authorList>
            <person name="Liu L.J."/>
            <person name="You X.Y."/>
            <person name="Zheng H."/>
            <person name="Wang S."/>
            <person name="Jiang C.Y."/>
            <person name="Liu S.J."/>
        </authorList>
    </citation>
    <scope>NUCLEOTIDE SEQUENCE [LARGE SCALE GENOMIC DNA]</scope>
    <source>
        <strain evidence="1 2">Ar-4</strain>
    </source>
</reference>
<dbReference type="PATRIC" id="fig|1006006.8.peg.1938"/>
<gene>
    <name evidence="1" type="ordered locus">Mcup_1935</name>
</gene>
<proteinExistence type="predicted"/>
<dbReference type="eggNOG" id="arCOG03765">
    <property type="taxonomic scope" value="Archaea"/>
</dbReference>
<organism evidence="1 2">
    <name type="scientific">Metallosphaera cuprina (strain Ar-4)</name>
    <dbReference type="NCBI Taxonomy" id="1006006"/>
    <lineage>
        <taxon>Archaea</taxon>
        <taxon>Thermoproteota</taxon>
        <taxon>Thermoprotei</taxon>
        <taxon>Sulfolobales</taxon>
        <taxon>Sulfolobaceae</taxon>
        <taxon>Metallosphaera</taxon>
    </lineage>
</organism>
<keyword evidence="2" id="KW-1185">Reference proteome</keyword>